<keyword evidence="3" id="KW-1185">Reference proteome</keyword>
<comment type="caution">
    <text evidence="2">The sequence shown here is derived from an EMBL/GenBank/DDBJ whole genome shotgun (WGS) entry which is preliminary data.</text>
</comment>
<name>A0ABW0AGY1_9ACTN</name>
<evidence type="ECO:0000313" key="3">
    <source>
        <dbReference type="Proteomes" id="UP001596160"/>
    </source>
</evidence>
<sequence length="55" mass="5662">MPGQPQLTVTQQVSGSDGLGQSTLRDRTAERVRPAEGGSGGSSPACPRTPSILRI</sequence>
<dbReference type="Proteomes" id="UP001596160">
    <property type="component" value="Unassembled WGS sequence"/>
</dbReference>
<feature type="compositionally biased region" description="Polar residues" evidence="1">
    <location>
        <begin position="1"/>
        <end position="23"/>
    </location>
</feature>
<accession>A0ABW0AGY1</accession>
<evidence type="ECO:0000256" key="1">
    <source>
        <dbReference type="SAM" id="MobiDB-lite"/>
    </source>
</evidence>
<feature type="compositionally biased region" description="Basic and acidic residues" evidence="1">
    <location>
        <begin position="24"/>
        <end position="34"/>
    </location>
</feature>
<organism evidence="2 3">
    <name type="scientific">Streptomyces amakusaensis</name>
    <dbReference type="NCBI Taxonomy" id="67271"/>
    <lineage>
        <taxon>Bacteria</taxon>
        <taxon>Bacillati</taxon>
        <taxon>Actinomycetota</taxon>
        <taxon>Actinomycetes</taxon>
        <taxon>Kitasatosporales</taxon>
        <taxon>Streptomycetaceae</taxon>
        <taxon>Streptomyces</taxon>
    </lineage>
</organism>
<dbReference type="EMBL" id="JBHSKP010000004">
    <property type="protein sequence ID" value="MFC5151749.1"/>
    <property type="molecule type" value="Genomic_DNA"/>
</dbReference>
<evidence type="ECO:0000313" key="2">
    <source>
        <dbReference type="EMBL" id="MFC5151749.1"/>
    </source>
</evidence>
<dbReference type="RefSeq" id="WP_381733643.1">
    <property type="nucleotide sequence ID" value="NZ_JBHSKP010000004.1"/>
</dbReference>
<feature type="region of interest" description="Disordered" evidence="1">
    <location>
        <begin position="1"/>
        <end position="55"/>
    </location>
</feature>
<gene>
    <name evidence="2" type="ORF">ACFPRH_08390</name>
</gene>
<protein>
    <submittedName>
        <fullName evidence="2">Uncharacterized protein</fullName>
    </submittedName>
</protein>
<proteinExistence type="predicted"/>
<reference evidence="3" key="1">
    <citation type="journal article" date="2019" name="Int. J. Syst. Evol. Microbiol.">
        <title>The Global Catalogue of Microorganisms (GCM) 10K type strain sequencing project: providing services to taxonomists for standard genome sequencing and annotation.</title>
        <authorList>
            <consortium name="The Broad Institute Genomics Platform"/>
            <consortium name="The Broad Institute Genome Sequencing Center for Infectious Disease"/>
            <person name="Wu L."/>
            <person name="Ma J."/>
        </authorList>
    </citation>
    <scope>NUCLEOTIDE SEQUENCE [LARGE SCALE GENOMIC DNA]</scope>
    <source>
        <strain evidence="3">PCU 266</strain>
    </source>
</reference>